<feature type="non-terminal residue" evidence="1">
    <location>
        <position position="31"/>
    </location>
</feature>
<name>W1WKP9_9ZZZZ</name>
<dbReference type="AlphaFoldDB" id="W1WKP9"/>
<reference evidence="1" key="1">
    <citation type="submission" date="2013-12" db="EMBL/GenBank/DDBJ databases">
        <title>A Varibaculum cambriense genome reconstructed from a premature infant gut community with otherwise low bacterial novelty that shifts toward anaerobic metabolism during the third week of life.</title>
        <authorList>
            <person name="Brown C.T."/>
            <person name="Sharon I."/>
            <person name="Thomas B.C."/>
            <person name="Castelle C.J."/>
            <person name="Morowitz M.J."/>
            <person name="Banfield J.F."/>
        </authorList>
    </citation>
    <scope>NUCLEOTIDE SEQUENCE</scope>
</reference>
<gene>
    <name evidence="1" type="ORF">Q604_UNBC18590G0005</name>
</gene>
<dbReference type="EMBL" id="AZMM01018590">
    <property type="protein sequence ID" value="ETJ18772.1"/>
    <property type="molecule type" value="Genomic_DNA"/>
</dbReference>
<comment type="caution">
    <text evidence="1">The sequence shown here is derived from an EMBL/GenBank/DDBJ whole genome shotgun (WGS) entry which is preliminary data.</text>
</comment>
<evidence type="ECO:0000313" key="1">
    <source>
        <dbReference type="EMBL" id="ETJ18772.1"/>
    </source>
</evidence>
<accession>W1WKP9</accession>
<protein>
    <submittedName>
        <fullName evidence="1">Uncharacterized protein</fullName>
    </submittedName>
</protein>
<proteinExistence type="predicted"/>
<sequence length="31" mass="3660">MQRKCHRCDRLFTPDSHSTWCPDCRAGKPVK</sequence>
<organism evidence="1">
    <name type="scientific">human gut metagenome</name>
    <dbReference type="NCBI Taxonomy" id="408170"/>
    <lineage>
        <taxon>unclassified sequences</taxon>
        <taxon>metagenomes</taxon>
        <taxon>organismal metagenomes</taxon>
    </lineage>
</organism>